<dbReference type="AlphaFoldDB" id="A0A8B6F0Y7"/>
<evidence type="ECO:0000313" key="2">
    <source>
        <dbReference type="EMBL" id="VDI42637.1"/>
    </source>
</evidence>
<organism evidence="2 3">
    <name type="scientific">Mytilus galloprovincialis</name>
    <name type="common">Mediterranean mussel</name>
    <dbReference type="NCBI Taxonomy" id="29158"/>
    <lineage>
        <taxon>Eukaryota</taxon>
        <taxon>Metazoa</taxon>
        <taxon>Spiralia</taxon>
        <taxon>Lophotrochozoa</taxon>
        <taxon>Mollusca</taxon>
        <taxon>Bivalvia</taxon>
        <taxon>Autobranchia</taxon>
        <taxon>Pteriomorphia</taxon>
        <taxon>Mytilida</taxon>
        <taxon>Mytiloidea</taxon>
        <taxon>Mytilidae</taxon>
        <taxon>Mytilinae</taxon>
        <taxon>Mytilus</taxon>
    </lineage>
</organism>
<dbReference type="EMBL" id="UYJE01006051">
    <property type="protein sequence ID" value="VDI42637.1"/>
    <property type="molecule type" value="Genomic_DNA"/>
</dbReference>
<dbReference type="Proteomes" id="UP000596742">
    <property type="component" value="Unassembled WGS sequence"/>
</dbReference>
<accession>A0A8B6F0Y7</accession>
<feature type="region of interest" description="Disordered" evidence="1">
    <location>
        <begin position="164"/>
        <end position="189"/>
    </location>
</feature>
<keyword evidence="3" id="KW-1185">Reference proteome</keyword>
<proteinExistence type="predicted"/>
<name>A0A8B6F0Y7_MYTGA</name>
<comment type="caution">
    <text evidence="2">The sequence shown here is derived from an EMBL/GenBank/DDBJ whole genome shotgun (WGS) entry which is preliminary data.</text>
</comment>
<gene>
    <name evidence="2" type="ORF">MGAL_10B061236</name>
</gene>
<sequence>MFPSFTEIMDMVYRLELGVSPTYNTSTGKDPRDLATLVESREIPNGRGDTYVIWSHAQPLSRMHPTEASTRENAGAEHPSIAFGDQRLAVDGLFLAHYVWRHMKIETRPCAKYVLTKPWSFESEIEKVSGEIESLLGELGHLSDVSDRESLTPSPRTNMVVQRQQEQQDFCRKPTKKTSPRPDFNRAKTSATFDNGFLNKNQLWLIAQLDQQVINRPQTQQQSSTRYNISLK</sequence>
<evidence type="ECO:0000256" key="1">
    <source>
        <dbReference type="SAM" id="MobiDB-lite"/>
    </source>
</evidence>
<protein>
    <submittedName>
        <fullName evidence="2">Uncharacterized protein</fullName>
    </submittedName>
</protein>
<evidence type="ECO:0000313" key="3">
    <source>
        <dbReference type="Proteomes" id="UP000596742"/>
    </source>
</evidence>
<reference evidence="2" key="1">
    <citation type="submission" date="2018-11" db="EMBL/GenBank/DDBJ databases">
        <authorList>
            <person name="Alioto T."/>
            <person name="Alioto T."/>
        </authorList>
    </citation>
    <scope>NUCLEOTIDE SEQUENCE</scope>
</reference>